<feature type="region of interest" description="Disordered" evidence="1">
    <location>
        <begin position="193"/>
        <end position="213"/>
    </location>
</feature>
<gene>
    <name evidence="2" type="ORF">FB45DRAFT_869347</name>
</gene>
<feature type="compositionally biased region" description="Basic and acidic residues" evidence="1">
    <location>
        <begin position="202"/>
        <end position="211"/>
    </location>
</feature>
<comment type="caution">
    <text evidence="2">The sequence shown here is derived from an EMBL/GenBank/DDBJ whole genome shotgun (WGS) entry which is preliminary data.</text>
</comment>
<evidence type="ECO:0000313" key="3">
    <source>
        <dbReference type="Proteomes" id="UP001221142"/>
    </source>
</evidence>
<organism evidence="2 3">
    <name type="scientific">Roridomyces roridus</name>
    <dbReference type="NCBI Taxonomy" id="1738132"/>
    <lineage>
        <taxon>Eukaryota</taxon>
        <taxon>Fungi</taxon>
        <taxon>Dikarya</taxon>
        <taxon>Basidiomycota</taxon>
        <taxon>Agaricomycotina</taxon>
        <taxon>Agaricomycetes</taxon>
        <taxon>Agaricomycetidae</taxon>
        <taxon>Agaricales</taxon>
        <taxon>Marasmiineae</taxon>
        <taxon>Mycenaceae</taxon>
        <taxon>Roridomyces</taxon>
    </lineage>
</organism>
<keyword evidence="3" id="KW-1185">Reference proteome</keyword>
<name>A0AAD7FKH0_9AGAR</name>
<proteinExistence type="predicted"/>
<protein>
    <submittedName>
        <fullName evidence="2">Uncharacterized protein</fullName>
    </submittedName>
</protein>
<accession>A0AAD7FKH0</accession>
<sequence length="280" mass="31849">MVWMLGIVTVTERRLVWFNDDSERISRSTGSRKEQSVKNGQRRAAYRALTLAGNQRGISNSAPILTLVSWNYPHHPTIAPTLFASCIFGVEHIQQLSCLLMFEPVARNLQAPTSQAAAHTALLHTVNGNAKPHVFISRMLTRVLPPYLPTSVDVWRLERYRADLPIIELHFLVLFVPLDSPLRRFEMQSRSRKSLTSHSRRDRLSSSRRDGSASGACYLTNPLLLVRSQTDSFVDQVVAFLTRKHWFNVWIISGACRELTMWGVPIVNYMRLTLLRPAGE</sequence>
<dbReference type="AlphaFoldDB" id="A0AAD7FKH0"/>
<dbReference type="EMBL" id="JARKIF010000013">
    <property type="protein sequence ID" value="KAJ7624414.1"/>
    <property type="molecule type" value="Genomic_DNA"/>
</dbReference>
<evidence type="ECO:0000256" key="1">
    <source>
        <dbReference type="SAM" id="MobiDB-lite"/>
    </source>
</evidence>
<reference evidence="2" key="1">
    <citation type="submission" date="2023-03" db="EMBL/GenBank/DDBJ databases">
        <title>Massive genome expansion in bonnet fungi (Mycena s.s.) driven by repeated elements and novel gene families across ecological guilds.</title>
        <authorList>
            <consortium name="Lawrence Berkeley National Laboratory"/>
            <person name="Harder C.B."/>
            <person name="Miyauchi S."/>
            <person name="Viragh M."/>
            <person name="Kuo A."/>
            <person name="Thoen E."/>
            <person name="Andreopoulos B."/>
            <person name="Lu D."/>
            <person name="Skrede I."/>
            <person name="Drula E."/>
            <person name="Henrissat B."/>
            <person name="Morin E."/>
            <person name="Kohler A."/>
            <person name="Barry K."/>
            <person name="LaButti K."/>
            <person name="Morin E."/>
            <person name="Salamov A."/>
            <person name="Lipzen A."/>
            <person name="Mereny Z."/>
            <person name="Hegedus B."/>
            <person name="Baldrian P."/>
            <person name="Stursova M."/>
            <person name="Weitz H."/>
            <person name="Taylor A."/>
            <person name="Grigoriev I.V."/>
            <person name="Nagy L.G."/>
            <person name="Martin F."/>
            <person name="Kauserud H."/>
        </authorList>
    </citation>
    <scope>NUCLEOTIDE SEQUENCE</scope>
    <source>
        <strain evidence="2">9284</strain>
    </source>
</reference>
<evidence type="ECO:0000313" key="2">
    <source>
        <dbReference type="EMBL" id="KAJ7624414.1"/>
    </source>
</evidence>
<dbReference type="Proteomes" id="UP001221142">
    <property type="component" value="Unassembled WGS sequence"/>
</dbReference>